<evidence type="ECO:0000313" key="5">
    <source>
        <dbReference type="Proteomes" id="UP001342314"/>
    </source>
</evidence>
<evidence type="ECO:0000313" key="4">
    <source>
        <dbReference type="EMBL" id="GJN89355.1"/>
    </source>
</evidence>
<dbReference type="PANTHER" id="PTHR28136:SF1">
    <property type="entry name" value="NUCLEUS EXPORT PROTEIN BRL1"/>
    <property type="match status" value="1"/>
</dbReference>
<evidence type="ECO:0000259" key="3">
    <source>
        <dbReference type="SMART" id="SM01042"/>
    </source>
</evidence>
<dbReference type="Pfam" id="PF10104">
    <property type="entry name" value="Brr6_like_C_C"/>
    <property type="match status" value="1"/>
</dbReference>
<keyword evidence="5" id="KW-1185">Reference proteome</keyword>
<feature type="compositionally biased region" description="Pro residues" evidence="1">
    <location>
        <begin position="1"/>
        <end position="10"/>
    </location>
</feature>
<dbReference type="AlphaFoldDB" id="A0AAV5GIP6"/>
<keyword evidence="2" id="KW-0472">Membrane</keyword>
<dbReference type="GO" id="GO:0055088">
    <property type="term" value="P:lipid homeostasis"/>
    <property type="evidence" value="ECO:0007669"/>
    <property type="project" value="InterPro"/>
</dbReference>
<feature type="transmembrane region" description="Helical" evidence="2">
    <location>
        <begin position="247"/>
        <end position="275"/>
    </location>
</feature>
<comment type="caution">
    <text evidence="4">The sequence shown here is derived from an EMBL/GenBank/DDBJ whole genome shotgun (WGS) entry which is preliminary data.</text>
</comment>
<accession>A0AAV5GIP6</accession>
<dbReference type="EMBL" id="BQKY01000004">
    <property type="protein sequence ID" value="GJN89355.1"/>
    <property type="molecule type" value="Genomic_DNA"/>
</dbReference>
<dbReference type="InterPro" id="IPR018767">
    <property type="entry name" value="Brl1/Brr6_dom"/>
</dbReference>
<proteinExistence type="predicted"/>
<feature type="domain" description="Brl1/Brr6" evidence="3">
    <location>
        <begin position="247"/>
        <end position="380"/>
    </location>
</feature>
<organism evidence="4 5">
    <name type="scientific">Rhodotorula paludigena</name>
    <dbReference type="NCBI Taxonomy" id="86838"/>
    <lineage>
        <taxon>Eukaryota</taxon>
        <taxon>Fungi</taxon>
        <taxon>Dikarya</taxon>
        <taxon>Basidiomycota</taxon>
        <taxon>Pucciniomycotina</taxon>
        <taxon>Microbotryomycetes</taxon>
        <taxon>Sporidiobolales</taxon>
        <taxon>Sporidiobolaceae</taxon>
        <taxon>Rhodotorula</taxon>
    </lineage>
</organism>
<keyword evidence="2" id="KW-1133">Transmembrane helix</keyword>
<feature type="region of interest" description="Disordered" evidence="1">
    <location>
        <begin position="1"/>
        <end position="195"/>
    </location>
</feature>
<evidence type="ECO:0000256" key="2">
    <source>
        <dbReference type="SAM" id="Phobius"/>
    </source>
</evidence>
<dbReference type="GO" id="GO:0006998">
    <property type="term" value="P:nuclear envelope organization"/>
    <property type="evidence" value="ECO:0007669"/>
    <property type="project" value="InterPro"/>
</dbReference>
<feature type="compositionally biased region" description="Pro residues" evidence="1">
    <location>
        <begin position="85"/>
        <end position="99"/>
    </location>
</feature>
<dbReference type="PANTHER" id="PTHR28136">
    <property type="entry name" value="NUCLEUS EXPORT PROTEIN BRR6"/>
    <property type="match status" value="1"/>
</dbReference>
<feature type="region of interest" description="Disordered" evidence="1">
    <location>
        <begin position="441"/>
        <end position="460"/>
    </location>
</feature>
<feature type="transmembrane region" description="Helical" evidence="2">
    <location>
        <begin position="358"/>
        <end position="379"/>
    </location>
</feature>
<reference evidence="4 5" key="1">
    <citation type="submission" date="2021-12" db="EMBL/GenBank/DDBJ databases">
        <title>High titer production of polyol ester of fatty acids by Rhodotorula paludigena BS15 towards product separation-free biomass refinery.</title>
        <authorList>
            <person name="Mano J."/>
            <person name="Ono H."/>
            <person name="Tanaka T."/>
            <person name="Naito K."/>
            <person name="Sushida H."/>
            <person name="Ike M."/>
            <person name="Tokuyasu K."/>
            <person name="Kitaoka M."/>
        </authorList>
    </citation>
    <scope>NUCLEOTIDE SEQUENCE [LARGE SCALE GENOMIC DNA]</scope>
    <source>
        <strain evidence="4 5">BS15</strain>
    </source>
</reference>
<name>A0AAV5GIP6_9BASI</name>
<feature type="compositionally biased region" description="Low complexity" evidence="1">
    <location>
        <begin position="75"/>
        <end position="84"/>
    </location>
</feature>
<feature type="compositionally biased region" description="Gly residues" evidence="1">
    <location>
        <begin position="442"/>
        <end position="452"/>
    </location>
</feature>
<sequence>MRRFPAPPSNGGPATPGPTASRSAEAPMQYEWEQPRQFPTSPFQTMGADGEPARKRPHHEAMDVDTPPRPPVSFPPSATTSTLFSPPPAPPAFSAPPHQPAFDAQAFQAREAFGLQDEPEGQEVSMTADSEADVLPSADEAEKAENLAVAVRGPSARQRNVSGGSTRRRRTSAQRSTDDEATDEDEDDGRDDSGFLGVLKSKVGRRAGEFNFQVHHHHAPPSFSPGPLGGAQEQPERWMRRSTPYVLLGYLQFGSLTLLALLVLSLLSLFLYTLYTDIVARLAELTVELRSEVVQCAKKFMDNGCAAVTRFPALEKSCNEWEECMHREVVVVGKTRVVAETLAEVVNGFVEVISFKTMLFVLLSLGITIYGSSTALSILASRAPSAAPAAPSPSAHHHYPSPPPGYPAYGLPYGANGNGGAPWVIESGGCRDEGAAKAMKGLGVGAPPGTGGAKEARRAS</sequence>
<keyword evidence="2" id="KW-0812">Transmembrane</keyword>
<feature type="compositionally biased region" description="Basic and acidic residues" evidence="1">
    <location>
        <begin position="51"/>
        <end position="62"/>
    </location>
</feature>
<protein>
    <recommendedName>
        <fullName evidence="3">Brl1/Brr6 domain-containing protein</fullName>
    </recommendedName>
</protein>
<feature type="compositionally biased region" description="Acidic residues" evidence="1">
    <location>
        <begin position="179"/>
        <end position="190"/>
    </location>
</feature>
<dbReference type="SMART" id="SM01042">
    <property type="entry name" value="Brr6_like_C_C"/>
    <property type="match status" value="1"/>
</dbReference>
<evidence type="ECO:0000256" key="1">
    <source>
        <dbReference type="SAM" id="MobiDB-lite"/>
    </source>
</evidence>
<dbReference type="InterPro" id="IPR040202">
    <property type="entry name" value="Brl1/Brr6"/>
</dbReference>
<feature type="region of interest" description="Disordered" evidence="1">
    <location>
        <begin position="216"/>
        <end position="235"/>
    </location>
</feature>
<dbReference type="Proteomes" id="UP001342314">
    <property type="component" value="Unassembled WGS sequence"/>
</dbReference>
<gene>
    <name evidence="4" type="ORF">Rhopal_002335-T1</name>
</gene>
<dbReference type="GO" id="GO:0031965">
    <property type="term" value="C:nuclear membrane"/>
    <property type="evidence" value="ECO:0007669"/>
    <property type="project" value="InterPro"/>
</dbReference>